<reference evidence="2 3" key="1">
    <citation type="submission" date="2018-09" db="EMBL/GenBank/DDBJ databases">
        <authorList>
            <person name="Zhu H."/>
        </authorList>
    </citation>
    <scope>NUCLEOTIDE SEQUENCE [LARGE SCALE GENOMIC DNA]</scope>
    <source>
        <strain evidence="2 3">K2R01-6</strain>
    </source>
</reference>
<dbReference type="EMBL" id="QYUM01000003">
    <property type="protein sequence ID" value="RJF91011.1"/>
    <property type="molecule type" value="Genomic_DNA"/>
</dbReference>
<proteinExistence type="predicted"/>
<protein>
    <submittedName>
        <fullName evidence="2">Uncharacterized protein</fullName>
    </submittedName>
</protein>
<keyword evidence="3" id="KW-1185">Reference proteome</keyword>
<dbReference type="Proteomes" id="UP000286100">
    <property type="component" value="Unassembled WGS sequence"/>
</dbReference>
<organism evidence="2 3">
    <name type="scientific">Sphingomonas cavernae</name>
    <dbReference type="NCBI Taxonomy" id="2320861"/>
    <lineage>
        <taxon>Bacteria</taxon>
        <taxon>Pseudomonadati</taxon>
        <taxon>Pseudomonadota</taxon>
        <taxon>Alphaproteobacteria</taxon>
        <taxon>Sphingomonadales</taxon>
        <taxon>Sphingomonadaceae</taxon>
        <taxon>Sphingomonas</taxon>
    </lineage>
</organism>
<sequence>MRTAVPTDRKEGATRRPTVTRPDDHDYFTRREREERRLAAASRDGCVKRIHKRFADEYARRAERSAEPRPA</sequence>
<accession>A0A418WLY3</accession>
<evidence type="ECO:0000256" key="1">
    <source>
        <dbReference type="SAM" id="MobiDB-lite"/>
    </source>
</evidence>
<name>A0A418WLY3_9SPHN</name>
<evidence type="ECO:0000313" key="2">
    <source>
        <dbReference type="EMBL" id="RJF91011.1"/>
    </source>
</evidence>
<evidence type="ECO:0000313" key="3">
    <source>
        <dbReference type="Proteomes" id="UP000286100"/>
    </source>
</evidence>
<gene>
    <name evidence="2" type="ORF">D3876_12735</name>
</gene>
<feature type="region of interest" description="Disordered" evidence="1">
    <location>
        <begin position="1"/>
        <end position="24"/>
    </location>
</feature>
<comment type="caution">
    <text evidence="2">The sequence shown here is derived from an EMBL/GenBank/DDBJ whole genome shotgun (WGS) entry which is preliminary data.</text>
</comment>
<dbReference type="AlphaFoldDB" id="A0A418WLY3"/>